<name>A0A0D9XWD5_9ORYZ</name>
<dbReference type="HOGENOM" id="CLU_2240454_0_0_1"/>
<evidence type="ECO:0000313" key="1">
    <source>
        <dbReference type="EnsemblPlants" id="LPERR12G01330.1"/>
    </source>
</evidence>
<dbReference type="AlphaFoldDB" id="A0A0D9XWD5"/>
<organism evidence="1 2">
    <name type="scientific">Leersia perrieri</name>
    <dbReference type="NCBI Taxonomy" id="77586"/>
    <lineage>
        <taxon>Eukaryota</taxon>
        <taxon>Viridiplantae</taxon>
        <taxon>Streptophyta</taxon>
        <taxon>Embryophyta</taxon>
        <taxon>Tracheophyta</taxon>
        <taxon>Spermatophyta</taxon>
        <taxon>Magnoliopsida</taxon>
        <taxon>Liliopsida</taxon>
        <taxon>Poales</taxon>
        <taxon>Poaceae</taxon>
        <taxon>BOP clade</taxon>
        <taxon>Oryzoideae</taxon>
        <taxon>Oryzeae</taxon>
        <taxon>Oryzinae</taxon>
        <taxon>Leersia</taxon>
    </lineage>
</organism>
<reference evidence="1 2" key="1">
    <citation type="submission" date="2012-08" db="EMBL/GenBank/DDBJ databases">
        <title>Oryza genome evolution.</title>
        <authorList>
            <person name="Wing R.A."/>
        </authorList>
    </citation>
    <scope>NUCLEOTIDE SEQUENCE</scope>
</reference>
<protein>
    <submittedName>
        <fullName evidence="1">Uncharacterized protein</fullName>
    </submittedName>
</protein>
<dbReference type="Proteomes" id="UP000032180">
    <property type="component" value="Chromosome 12"/>
</dbReference>
<accession>A0A0D9XWD5</accession>
<reference evidence="1" key="3">
    <citation type="submission" date="2015-04" db="UniProtKB">
        <authorList>
            <consortium name="EnsemblPlants"/>
        </authorList>
    </citation>
    <scope>IDENTIFICATION</scope>
</reference>
<evidence type="ECO:0000313" key="2">
    <source>
        <dbReference type="Proteomes" id="UP000032180"/>
    </source>
</evidence>
<sequence length="110" mass="11795">MDERKSARCGACNRGLYMGCLFQGKLGQAHSHMVESPEGFLLLDQTTVSRHSIHSHRPSGLVPPLRQCGHGELPALRILTPAGSAGRGLRLRAAVRLGAQAKVKAIITCD</sequence>
<keyword evidence="2" id="KW-1185">Reference proteome</keyword>
<dbReference type="Gramene" id="LPERR12G01330.1">
    <property type="protein sequence ID" value="LPERR12G01330.1"/>
    <property type="gene ID" value="LPERR12G01330"/>
</dbReference>
<dbReference type="EnsemblPlants" id="LPERR12G01330.1">
    <property type="protein sequence ID" value="LPERR12G01330.1"/>
    <property type="gene ID" value="LPERR12G01330"/>
</dbReference>
<reference evidence="2" key="2">
    <citation type="submission" date="2013-12" db="EMBL/GenBank/DDBJ databases">
        <authorList>
            <person name="Yu Y."/>
            <person name="Lee S."/>
            <person name="de Baynast K."/>
            <person name="Wissotski M."/>
            <person name="Liu L."/>
            <person name="Talag J."/>
            <person name="Goicoechea J."/>
            <person name="Angelova A."/>
            <person name="Jetty R."/>
            <person name="Kudrna D."/>
            <person name="Golser W."/>
            <person name="Rivera L."/>
            <person name="Zhang J."/>
            <person name="Wing R."/>
        </authorList>
    </citation>
    <scope>NUCLEOTIDE SEQUENCE</scope>
</reference>
<proteinExistence type="predicted"/>